<dbReference type="InterPro" id="IPR013780">
    <property type="entry name" value="Glyco_hydro_b"/>
</dbReference>
<evidence type="ECO:0000259" key="12">
    <source>
        <dbReference type="Pfam" id="PF01055"/>
    </source>
</evidence>
<dbReference type="InterPro" id="IPR017853">
    <property type="entry name" value="GH"/>
</dbReference>
<dbReference type="InterPro" id="IPR033403">
    <property type="entry name" value="DUF5110"/>
</dbReference>
<comment type="caution">
    <text evidence="16">The sequence shown here is derived from an EMBL/GenBank/DDBJ whole genome shotgun (WGS) entry which is preliminary data.</text>
</comment>
<dbReference type="InterPro" id="IPR011013">
    <property type="entry name" value="Gal_mutarotase_sf_dom"/>
</dbReference>
<keyword evidence="17" id="KW-1185">Reference proteome</keyword>
<comment type="pathway">
    <text evidence="2">Glycan metabolism; N-glycan metabolism.</text>
</comment>
<feature type="domain" description="Glycoside hydrolase family 31 TIM barrel" evidence="12">
    <location>
        <begin position="365"/>
        <end position="692"/>
    </location>
</feature>
<evidence type="ECO:0000256" key="4">
    <source>
        <dbReference type="ARBA" id="ARBA00022729"/>
    </source>
</evidence>
<dbReference type="Gene3D" id="2.60.40.1180">
    <property type="entry name" value="Golgi alpha-mannosidase II"/>
    <property type="match status" value="2"/>
</dbReference>
<keyword evidence="4 11" id="KW-0732">Signal</keyword>
<dbReference type="GO" id="GO:0005975">
    <property type="term" value="P:carbohydrate metabolic process"/>
    <property type="evidence" value="ECO:0007669"/>
    <property type="project" value="InterPro"/>
</dbReference>
<dbReference type="GO" id="GO:0090599">
    <property type="term" value="F:alpha-glucosidase activity"/>
    <property type="evidence" value="ECO:0007669"/>
    <property type="project" value="TreeGrafter"/>
</dbReference>
<keyword evidence="8 10" id="KW-0326">Glycosidase</keyword>
<evidence type="ECO:0000256" key="5">
    <source>
        <dbReference type="ARBA" id="ARBA00022801"/>
    </source>
</evidence>
<evidence type="ECO:0000313" key="16">
    <source>
        <dbReference type="EMBL" id="KAA8910207.1"/>
    </source>
</evidence>
<evidence type="ECO:0000256" key="11">
    <source>
        <dbReference type="SAM" id="SignalP"/>
    </source>
</evidence>
<keyword evidence="6" id="KW-0256">Endoplasmic reticulum</keyword>
<dbReference type="SUPFAM" id="SSF74650">
    <property type="entry name" value="Galactose mutarotase-like"/>
    <property type="match status" value="1"/>
</dbReference>
<dbReference type="PANTHER" id="PTHR22762:SF54">
    <property type="entry name" value="BCDNA.GH04962"/>
    <property type="match status" value="1"/>
</dbReference>
<dbReference type="Pfam" id="PF21365">
    <property type="entry name" value="Glyco_hydro_31_3rd"/>
    <property type="match status" value="1"/>
</dbReference>
<evidence type="ECO:0000256" key="2">
    <source>
        <dbReference type="ARBA" id="ARBA00004833"/>
    </source>
</evidence>
<evidence type="ECO:0000256" key="3">
    <source>
        <dbReference type="ARBA" id="ARBA00007806"/>
    </source>
</evidence>
<accession>A0A642V2Y4</accession>
<evidence type="ECO:0000256" key="1">
    <source>
        <dbReference type="ARBA" id="ARBA00004240"/>
    </source>
</evidence>
<evidence type="ECO:0000256" key="9">
    <source>
        <dbReference type="ARBA" id="ARBA00042895"/>
    </source>
</evidence>
<protein>
    <recommendedName>
        <fullName evidence="9">Glucosidase II subunit alpha</fullName>
    </recommendedName>
</protein>
<evidence type="ECO:0000256" key="6">
    <source>
        <dbReference type="ARBA" id="ARBA00022824"/>
    </source>
</evidence>
<evidence type="ECO:0000256" key="7">
    <source>
        <dbReference type="ARBA" id="ARBA00023180"/>
    </source>
</evidence>
<dbReference type="Pfam" id="PF17137">
    <property type="entry name" value="DUF5110"/>
    <property type="match status" value="1"/>
</dbReference>
<feature type="chain" id="PRO_5025004687" description="Glucosidase II subunit alpha" evidence="11">
    <location>
        <begin position="22"/>
        <end position="924"/>
    </location>
</feature>
<dbReference type="InterPro" id="IPR000322">
    <property type="entry name" value="Glyco_hydro_31_TIM"/>
</dbReference>
<reference evidence="16" key="1">
    <citation type="journal article" date="2019" name="G3 (Bethesda)">
        <title>Genome Assemblies of Two Rare Opportunistic Yeast Pathogens: Diutina rugosa (syn. Candida rugosa) and Trichomonascus ciferrii (syn. Candida ciferrii).</title>
        <authorList>
            <person name="Mixao V."/>
            <person name="Saus E."/>
            <person name="Hansen A.P."/>
            <person name="Lass-Florl C."/>
            <person name="Gabaldon T."/>
        </authorList>
    </citation>
    <scope>NUCLEOTIDE SEQUENCE</scope>
    <source>
        <strain evidence="16">CBS 4856</strain>
    </source>
</reference>
<comment type="similarity">
    <text evidence="3 10">Belongs to the glycosyl hydrolase 31 family.</text>
</comment>
<dbReference type="Proteomes" id="UP000761534">
    <property type="component" value="Unassembled WGS sequence"/>
</dbReference>
<evidence type="ECO:0000259" key="15">
    <source>
        <dbReference type="Pfam" id="PF21365"/>
    </source>
</evidence>
<dbReference type="Gene3D" id="2.60.40.1760">
    <property type="entry name" value="glycosyl hydrolase (family 31)"/>
    <property type="match status" value="1"/>
</dbReference>
<gene>
    <name evidence="16" type="ORF">TRICI_004225</name>
</gene>
<evidence type="ECO:0000256" key="10">
    <source>
        <dbReference type="RuleBase" id="RU361185"/>
    </source>
</evidence>
<dbReference type="EMBL" id="SWFS01000319">
    <property type="protein sequence ID" value="KAA8910207.1"/>
    <property type="molecule type" value="Genomic_DNA"/>
</dbReference>
<feature type="domain" description="Glycoside hydrolase family 31 N-terminal" evidence="13">
    <location>
        <begin position="90"/>
        <end position="320"/>
    </location>
</feature>
<evidence type="ECO:0000313" key="17">
    <source>
        <dbReference type="Proteomes" id="UP000761534"/>
    </source>
</evidence>
<dbReference type="Pfam" id="PF13802">
    <property type="entry name" value="Gal_mutarotas_2"/>
    <property type="match status" value="1"/>
</dbReference>
<dbReference type="VEuPathDB" id="FungiDB:TRICI_004225"/>
<evidence type="ECO:0000259" key="14">
    <source>
        <dbReference type="Pfam" id="PF17137"/>
    </source>
</evidence>
<dbReference type="SUPFAM" id="SSF51011">
    <property type="entry name" value="Glycosyl hydrolase domain"/>
    <property type="match status" value="1"/>
</dbReference>
<dbReference type="AlphaFoldDB" id="A0A642V2Y4"/>
<dbReference type="PANTHER" id="PTHR22762">
    <property type="entry name" value="ALPHA-GLUCOSIDASE"/>
    <property type="match status" value="1"/>
</dbReference>
<dbReference type="InterPro" id="IPR025887">
    <property type="entry name" value="Glyco_hydro_31_N_dom"/>
</dbReference>
<feature type="domain" description="DUF5110" evidence="14">
    <location>
        <begin position="805"/>
        <end position="849"/>
    </location>
</feature>
<keyword evidence="7" id="KW-0325">Glycoprotein</keyword>
<dbReference type="CDD" id="cd14752">
    <property type="entry name" value="GH31_N"/>
    <property type="match status" value="1"/>
</dbReference>
<dbReference type="OrthoDB" id="1334205at2759"/>
<sequence>MLRVLAISLFLLALLVEPILGVKSNLFKNCDQNKFCKRNRHYADRVVEAGKGWTSPYELDMSSIEQKSDSSVINGRIVKHVNDLEIDLPVTFSFLETGGVRVSVDEQQRIDGKIDVYGHDSITPNRYNISQFAFAGPLKLSNDAVFTKTDNGFKVVYENVNEMVVKASPFSVDFYRSGKKQVSLNGKGWLNYEHWRPIEGDDVKKHVGEFEIEDGFWEEEFDSFKDKKTKGPEAVAMDVTFEGYKHVYGIPEHADKFSLRETRGGEGNHQEPYRLYNVDIFEYETNSPMPMYGSIPFMQAQTKGASAGVFWANAADTYIDITKDKKSTTSHWISEAGLLDVFVFLSDTPEEINRQYGAIVGYTLLPQSFAIGYHQCRWNYNSEEDVLDITEKFDQSGTPYDVIWLDVEYTEEKKYFTWNKALFPDPVRMMNKLDQSKRKLVPIIDPHIKNADNYKVVSTFKDKGWTTKNNKGETFFGHCWPGESIWLDPFNPAAQNYWDELFSKAGGFGGGAENLHIWNDMNEPSVFDGPETSMPKDNIHYGGWEHRDIHNIHGLTFVNYTMKSLNKRYGNKQRPFILTRSFFAGSQRTGAMWTGDAMSKWEYLKISIPQILTQGVSGMPFAGSDVGGFFGDPSPELLTRWTQAGVFYPFYRAHAHIDSKRREPYMHEPPYNVTNRDAIQLRYRLLPTFYTAFHDASTKGSPVLKPLYYITPDNERVYDIDDEFFVGDSGILAMPVTDEGAKAVDIYVPDDKPYYDYDTYKVYKGEGTHVIYTPLEKIPMLMRGGHIHVRRDRHRRSAELMKHDPLTLVIALDSDGAARGKLYNDDGISYEFQNGDYVVQEFSVKGNKIQAKNSNGNDKAHTKSFGNVKFERVIIVGEKLPTKSTSATIHQAGKTWSAQISPSQNSITIRNPRMSIGQDWSIDL</sequence>
<dbReference type="CDD" id="cd06603">
    <property type="entry name" value="GH31_GANC_GANAB_alpha"/>
    <property type="match status" value="1"/>
</dbReference>
<organism evidence="16 17">
    <name type="scientific">Trichomonascus ciferrii</name>
    <dbReference type="NCBI Taxonomy" id="44093"/>
    <lineage>
        <taxon>Eukaryota</taxon>
        <taxon>Fungi</taxon>
        <taxon>Dikarya</taxon>
        <taxon>Ascomycota</taxon>
        <taxon>Saccharomycotina</taxon>
        <taxon>Dipodascomycetes</taxon>
        <taxon>Dipodascales</taxon>
        <taxon>Trichomonascaceae</taxon>
        <taxon>Trichomonascus</taxon>
        <taxon>Trichomonascus ciferrii complex</taxon>
    </lineage>
</organism>
<keyword evidence="5 10" id="KW-0378">Hydrolase</keyword>
<proteinExistence type="inferred from homology"/>
<dbReference type="GO" id="GO:0017177">
    <property type="term" value="C:glucosidase II complex"/>
    <property type="evidence" value="ECO:0007669"/>
    <property type="project" value="TreeGrafter"/>
</dbReference>
<dbReference type="Gene3D" id="3.20.20.80">
    <property type="entry name" value="Glycosidases"/>
    <property type="match status" value="1"/>
</dbReference>
<dbReference type="InterPro" id="IPR048395">
    <property type="entry name" value="Glyco_hydro_31_C"/>
</dbReference>
<comment type="subcellular location">
    <subcellularLocation>
        <location evidence="1">Endoplasmic reticulum</location>
    </subcellularLocation>
</comment>
<feature type="domain" description="Glycosyl hydrolase family 31 C-terminal" evidence="15">
    <location>
        <begin position="700"/>
        <end position="787"/>
    </location>
</feature>
<dbReference type="GO" id="GO:0030246">
    <property type="term" value="F:carbohydrate binding"/>
    <property type="evidence" value="ECO:0007669"/>
    <property type="project" value="InterPro"/>
</dbReference>
<name>A0A642V2Y4_9ASCO</name>
<dbReference type="SUPFAM" id="SSF51445">
    <property type="entry name" value="(Trans)glycosidases"/>
    <property type="match status" value="1"/>
</dbReference>
<evidence type="ECO:0000256" key="8">
    <source>
        <dbReference type="ARBA" id="ARBA00023295"/>
    </source>
</evidence>
<feature type="signal peptide" evidence="11">
    <location>
        <begin position="1"/>
        <end position="21"/>
    </location>
</feature>
<evidence type="ECO:0000259" key="13">
    <source>
        <dbReference type="Pfam" id="PF13802"/>
    </source>
</evidence>
<dbReference type="Pfam" id="PF01055">
    <property type="entry name" value="Glyco_hydro_31_2nd"/>
    <property type="match status" value="1"/>
</dbReference>
<dbReference type="GO" id="GO:0006491">
    <property type="term" value="P:N-glycan processing"/>
    <property type="evidence" value="ECO:0007669"/>
    <property type="project" value="TreeGrafter"/>
</dbReference>